<dbReference type="OrthoDB" id="3440371at2759"/>
<comment type="caution">
    <text evidence="2">The sequence shown here is derived from an EMBL/GenBank/DDBJ whole genome shotgun (WGS) entry which is preliminary data.</text>
</comment>
<sequence>MWPPDFREHQPDDHNVEQNETTPWLQHTGWPRLFHDKSLGIIAATARKPKSAWNEDYLLGQWNDIALHCPAAVEVKLRIILRGVDLMVGRAKFTLAKTSYRSRCWLNTYWKDTFWPHEFRIVNCLRRYVDIWKRFICYVFRVQHFKTHHQQDIYNLRLGHDETIMIRHILYLVSLLQGEEANCDENLNRDSEGDEDEPSNFDDEDGNEDDGRDEEYVNECGQFETEIHCNEKDEYCDTNSGEDVSSVDPTFSLPSGLWLHLSEAIV</sequence>
<proteinExistence type="predicted"/>
<accession>A0A8H5KFH9</accession>
<evidence type="ECO:0000313" key="3">
    <source>
        <dbReference type="Proteomes" id="UP000546213"/>
    </source>
</evidence>
<dbReference type="EMBL" id="JAAOAS010000835">
    <property type="protein sequence ID" value="KAF5572192.1"/>
    <property type="molecule type" value="Genomic_DNA"/>
</dbReference>
<evidence type="ECO:0000313" key="2">
    <source>
        <dbReference type="EMBL" id="KAF5572192.1"/>
    </source>
</evidence>
<feature type="compositionally biased region" description="Acidic residues" evidence="1">
    <location>
        <begin position="192"/>
        <end position="215"/>
    </location>
</feature>
<name>A0A8H5KFH9_9HYPO</name>
<dbReference type="Proteomes" id="UP000546213">
    <property type="component" value="Unassembled WGS sequence"/>
</dbReference>
<reference evidence="2 3" key="1">
    <citation type="submission" date="2020-05" db="EMBL/GenBank/DDBJ databases">
        <title>Identification and distribution of gene clusters putatively required for synthesis of sphingolipid metabolism inhibitors in phylogenetically diverse species of the filamentous fungus Fusarium.</title>
        <authorList>
            <person name="Kim H.-S."/>
            <person name="Busman M."/>
            <person name="Brown D.W."/>
            <person name="Divon H."/>
            <person name="Uhlig S."/>
            <person name="Proctor R.H."/>
        </authorList>
    </citation>
    <scope>NUCLEOTIDE SEQUENCE [LARGE SCALE GENOMIC DNA]</scope>
    <source>
        <strain evidence="2 3">NRRL 36939</strain>
    </source>
</reference>
<feature type="region of interest" description="Disordered" evidence="1">
    <location>
        <begin position="185"/>
        <end position="215"/>
    </location>
</feature>
<organism evidence="2 3">
    <name type="scientific">Fusarium pseudocircinatum</name>
    <dbReference type="NCBI Taxonomy" id="56676"/>
    <lineage>
        <taxon>Eukaryota</taxon>
        <taxon>Fungi</taxon>
        <taxon>Dikarya</taxon>
        <taxon>Ascomycota</taxon>
        <taxon>Pezizomycotina</taxon>
        <taxon>Sordariomycetes</taxon>
        <taxon>Hypocreomycetidae</taxon>
        <taxon>Hypocreales</taxon>
        <taxon>Nectriaceae</taxon>
        <taxon>Fusarium</taxon>
        <taxon>Fusarium fujikuroi species complex</taxon>
    </lineage>
</organism>
<dbReference type="AlphaFoldDB" id="A0A8H5KFH9"/>
<gene>
    <name evidence="2" type="ORF">FPCIR_14349</name>
</gene>
<protein>
    <submittedName>
        <fullName evidence="2">Uncharacterized protein</fullName>
    </submittedName>
</protein>
<keyword evidence="3" id="KW-1185">Reference proteome</keyword>
<evidence type="ECO:0000256" key="1">
    <source>
        <dbReference type="SAM" id="MobiDB-lite"/>
    </source>
</evidence>